<keyword evidence="2" id="KW-1185">Reference proteome</keyword>
<name>A0ACB8AY17_9AGAM</name>
<dbReference type="EMBL" id="MU267128">
    <property type="protein sequence ID" value="KAH7917312.1"/>
    <property type="molecule type" value="Genomic_DNA"/>
</dbReference>
<dbReference type="Proteomes" id="UP000790709">
    <property type="component" value="Unassembled WGS sequence"/>
</dbReference>
<organism evidence="1 2">
    <name type="scientific">Leucogyrophana mollusca</name>
    <dbReference type="NCBI Taxonomy" id="85980"/>
    <lineage>
        <taxon>Eukaryota</taxon>
        <taxon>Fungi</taxon>
        <taxon>Dikarya</taxon>
        <taxon>Basidiomycota</taxon>
        <taxon>Agaricomycotina</taxon>
        <taxon>Agaricomycetes</taxon>
        <taxon>Agaricomycetidae</taxon>
        <taxon>Boletales</taxon>
        <taxon>Boletales incertae sedis</taxon>
        <taxon>Leucogyrophana</taxon>
    </lineage>
</organism>
<evidence type="ECO:0000313" key="2">
    <source>
        <dbReference type="Proteomes" id="UP000790709"/>
    </source>
</evidence>
<feature type="non-terminal residue" evidence="1">
    <location>
        <position position="1"/>
    </location>
</feature>
<accession>A0ACB8AY17</accession>
<evidence type="ECO:0000313" key="1">
    <source>
        <dbReference type="EMBL" id="KAH7917312.1"/>
    </source>
</evidence>
<reference evidence="1" key="1">
    <citation type="journal article" date="2021" name="New Phytol.">
        <title>Evolutionary innovations through gain and loss of genes in the ectomycorrhizal Boletales.</title>
        <authorList>
            <person name="Wu G."/>
            <person name="Miyauchi S."/>
            <person name="Morin E."/>
            <person name="Kuo A."/>
            <person name="Drula E."/>
            <person name="Varga T."/>
            <person name="Kohler A."/>
            <person name="Feng B."/>
            <person name="Cao Y."/>
            <person name="Lipzen A."/>
            <person name="Daum C."/>
            <person name="Hundley H."/>
            <person name="Pangilinan J."/>
            <person name="Johnson J."/>
            <person name="Barry K."/>
            <person name="LaButti K."/>
            <person name="Ng V."/>
            <person name="Ahrendt S."/>
            <person name="Min B."/>
            <person name="Choi I.G."/>
            <person name="Park H."/>
            <person name="Plett J.M."/>
            <person name="Magnuson J."/>
            <person name="Spatafora J.W."/>
            <person name="Nagy L.G."/>
            <person name="Henrissat B."/>
            <person name="Grigoriev I.V."/>
            <person name="Yang Z.L."/>
            <person name="Xu J."/>
            <person name="Martin F.M."/>
        </authorList>
    </citation>
    <scope>NUCLEOTIDE SEQUENCE</scope>
    <source>
        <strain evidence="1">KUC20120723A-06</strain>
    </source>
</reference>
<proteinExistence type="predicted"/>
<comment type="caution">
    <text evidence="1">The sequence shown here is derived from an EMBL/GenBank/DDBJ whole genome shotgun (WGS) entry which is preliminary data.</text>
</comment>
<sequence>DEGLSLAQRRPRRLNRRLPKRFDDFLPEPPLPLPPGELAFSLNATPSDSDPPPSPPLSLAQTCVRSVQSSLRRIFRTQPNKFGLLRQYYADRPPTHDPEDPCALEPGNSTSPPTHDPEDLSALEPGNSTSETLPVNGGHPDTNPFHPYPNESSFRLGDWYWNHGVQKSKESFKELITIVGDVEFHPGDVRTTNWKVIDRELGRNKFNDEAEHWVDEDGDGDGDDGWRRTPINISVPFHARSQHPGPKIYHAADFYHRSLVSIAREKLANPIHNRFFHYDPYELRWRPPHMDSDVRVYGELFTSDAFLEANRQLQDSPPEPGCDLPRVVAGMMFWSDSTHLTSFGTAKLWPLYVYFGNESKYRRCQPSCNLCAHVAYFQTVPDEFKDFAAQHSGARSPSDAFFTHCHRELFHAQWKVLLDDEFLDAYHHGIVVTCCDGVKRRFYLRIFTYSADYPEKYVAPVSVQR</sequence>
<protein>
    <submittedName>
        <fullName evidence="1">Uncharacterized protein</fullName>
    </submittedName>
</protein>
<gene>
    <name evidence="1" type="ORF">BV22DRAFT_1026615</name>
</gene>